<keyword evidence="3" id="KW-1185">Reference proteome</keyword>
<feature type="compositionally biased region" description="Polar residues" evidence="1">
    <location>
        <begin position="131"/>
        <end position="145"/>
    </location>
</feature>
<comment type="caution">
    <text evidence="2">The sequence shown here is derived from an EMBL/GenBank/DDBJ whole genome shotgun (WGS) entry which is preliminary data.</text>
</comment>
<reference evidence="2" key="2">
    <citation type="journal article" date="2023" name="IMA Fungus">
        <title>Comparative genomic study of the Penicillium genus elucidates a diverse pangenome and 15 lateral gene transfer events.</title>
        <authorList>
            <person name="Petersen C."/>
            <person name="Sorensen T."/>
            <person name="Nielsen M.R."/>
            <person name="Sondergaard T.E."/>
            <person name="Sorensen J.L."/>
            <person name="Fitzpatrick D.A."/>
            <person name="Frisvad J.C."/>
            <person name="Nielsen K.L."/>
        </authorList>
    </citation>
    <scope>NUCLEOTIDE SEQUENCE</scope>
    <source>
        <strain evidence="2">IBT 30728</strain>
    </source>
</reference>
<name>A0A9X0BLP0_9EURO</name>
<evidence type="ECO:0000256" key="1">
    <source>
        <dbReference type="SAM" id="MobiDB-lite"/>
    </source>
</evidence>
<dbReference type="RefSeq" id="XP_056786497.1">
    <property type="nucleotide sequence ID" value="XM_056938115.1"/>
</dbReference>
<proteinExistence type="predicted"/>
<sequence length="232" mass="25284">MTRVDDGRCQDEPDQLGSDADTEIMTTPEFWGSLTSGNFAHLGEHEAAIDPFSIHVSIRSPVHEDLTGLPSFEQFQPDRKAFQFTGNSFENSFGAARIESAMKGYEGSEQSTNQGKTSGTEEPKKDRSMPDSFSVTRNAAPQEISIQADNTFRKGFSSGPYDIGLTNPRSSLEAADNTNKARSLGKTALTWGSSVSTAIGDELAAIHDHMEHCRNADCLQAKAFFDGIQLPR</sequence>
<dbReference type="EMBL" id="JAPWDQ010000013">
    <property type="protein sequence ID" value="KAJ5471951.1"/>
    <property type="molecule type" value="Genomic_DNA"/>
</dbReference>
<accession>A0A9X0BLP0</accession>
<feature type="compositionally biased region" description="Polar residues" evidence="1">
    <location>
        <begin position="108"/>
        <end position="118"/>
    </location>
</feature>
<protein>
    <submittedName>
        <fullName evidence="2">Uncharacterized protein</fullName>
    </submittedName>
</protein>
<organism evidence="2 3">
    <name type="scientific">Penicillium diatomitis</name>
    <dbReference type="NCBI Taxonomy" id="2819901"/>
    <lineage>
        <taxon>Eukaryota</taxon>
        <taxon>Fungi</taxon>
        <taxon>Dikarya</taxon>
        <taxon>Ascomycota</taxon>
        <taxon>Pezizomycotina</taxon>
        <taxon>Eurotiomycetes</taxon>
        <taxon>Eurotiomycetidae</taxon>
        <taxon>Eurotiales</taxon>
        <taxon>Aspergillaceae</taxon>
        <taxon>Penicillium</taxon>
    </lineage>
</organism>
<evidence type="ECO:0000313" key="3">
    <source>
        <dbReference type="Proteomes" id="UP001148312"/>
    </source>
</evidence>
<dbReference type="GeneID" id="81628365"/>
<dbReference type="Proteomes" id="UP001148312">
    <property type="component" value="Unassembled WGS sequence"/>
</dbReference>
<feature type="region of interest" description="Disordered" evidence="1">
    <location>
        <begin position="1"/>
        <end position="21"/>
    </location>
</feature>
<reference evidence="2" key="1">
    <citation type="submission" date="2022-12" db="EMBL/GenBank/DDBJ databases">
        <authorList>
            <person name="Petersen C."/>
        </authorList>
    </citation>
    <scope>NUCLEOTIDE SEQUENCE</scope>
    <source>
        <strain evidence="2">IBT 30728</strain>
    </source>
</reference>
<feature type="region of interest" description="Disordered" evidence="1">
    <location>
        <begin position="104"/>
        <end position="145"/>
    </location>
</feature>
<gene>
    <name evidence="2" type="ORF">N7539_008520</name>
</gene>
<dbReference type="AlphaFoldDB" id="A0A9X0BLP0"/>
<evidence type="ECO:0000313" key="2">
    <source>
        <dbReference type="EMBL" id="KAJ5471951.1"/>
    </source>
</evidence>
<feature type="compositionally biased region" description="Basic and acidic residues" evidence="1">
    <location>
        <begin position="1"/>
        <end position="11"/>
    </location>
</feature>
<feature type="compositionally biased region" description="Basic and acidic residues" evidence="1">
    <location>
        <begin position="119"/>
        <end position="129"/>
    </location>
</feature>